<proteinExistence type="predicted"/>
<evidence type="ECO:0000313" key="1">
    <source>
        <dbReference type="EMBL" id="PHJ37540.1"/>
    </source>
</evidence>
<dbReference type="OrthoDB" id="1787227at2"/>
<sequence>MTLSPGERTLYAYFNSRVAARGAAEALQDAGFELPLVDRTDRHAAADFLGASTLYPEGEGGQLAEVDFEHGFFFTLKTTDDKVNKVIDIIRKHEGIV</sequence>
<dbReference type="EMBL" id="AWQQ01000088">
    <property type="protein sequence ID" value="PHJ37540.1"/>
    <property type="molecule type" value="Genomic_DNA"/>
</dbReference>
<keyword evidence="2" id="KW-1185">Reference proteome</keyword>
<organism evidence="1 2">
    <name type="scientific">Desulforamulus profundi</name>
    <dbReference type="NCBI Taxonomy" id="1383067"/>
    <lineage>
        <taxon>Bacteria</taxon>
        <taxon>Bacillati</taxon>
        <taxon>Bacillota</taxon>
        <taxon>Clostridia</taxon>
        <taxon>Eubacteriales</taxon>
        <taxon>Peptococcaceae</taxon>
        <taxon>Desulforamulus</taxon>
    </lineage>
</organism>
<reference evidence="1 2" key="1">
    <citation type="submission" date="2013-09" db="EMBL/GenBank/DDBJ databases">
        <title>Biodegradation of hydrocarbons in the deep terrestrial subsurface : characterization of a microbial consortium composed of two Desulfotomaculum species originating from a deep geological formation.</title>
        <authorList>
            <person name="Aullo T."/>
            <person name="Berlendis S."/>
            <person name="Lascourreges J.-F."/>
            <person name="Dessort D."/>
            <person name="Saint-Laurent S."/>
            <person name="Schraauwers B."/>
            <person name="Mas J."/>
            <person name="Magot M."/>
            <person name="Ranchou-Peyruse A."/>
        </authorList>
    </citation>
    <scope>NUCLEOTIDE SEQUENCE [LARGE SCALE GENOMIC DNA]</scope>
    <source>
        <strain evidence="1 2">Bs107</strain>
    </source>
</reference>
<accession>A0A2C6LH15</accession>
<dbReference type="RefSeq" id="WP_099083570.1">
    <property type="nucleotide sequence ID" value="NZ_AWQQ01000088.1"/>
</dbReference>
<dbReference type="Proteomes" id="UP000222564">
    <property type="component" value="Unassembled WGS sequence"/>
</dbReference>
<dbReference type="AlphaFoldDB" id="A0A2C6LH15"/>
<gene>
    <name evidence="1" type="ORF">P378_14770</name>
</gene>
<protein>
    <recommendedName>
        <fullName evidence="3">DUF2007 domain-containing protein</fullName>
    </recommendedName>
</protein>
<evidence type="ECO:0008006" key="3">
    <source>
        <dbReference type="Google" id="ProtNLM"/>
    </source>
</evidence>
<name>A0A2C6LH15_9FIRM</name>
<comment type="caution">
    <text evidence="1">The sequence shown here is derived from an EMBL/GenBank/DDBJ whole genome shotgun (WGS) entry which is preliminary data.</text>
</comment>
<evidence type="ECO:0000313" key="2">
    <source>
        <dbReference type="Proteomes" id="UP000222564"/>
    </source>
</evidence>